<dbReference type="PANTHER" id="PTHR31410">
    <property type="entry name" value="TRANSMEMBRANE PROTEIN 246"/>
    <property type="match status" value="1"/>
</dbReference>
<reference evidence="3" key="1">
    <citation type="submission" date="2015-02" db="EMBL/GenBank/DDBJ databases">
        <title>Genome sequencing for Strongylocentrotus purpuratus.</title>
        <authorList>
            <person name="Murali S."/>
            <person name="Liu Y."/>
            <person name="Vee V."/>
            <person name="English A."/>
            <person name="Wang M."/>
            <person name="Skinner E."/>
            <person name="Han Y."/>
            <person name="Muzny D.M."/>
            <person name="Worley K.C."/>
            <person name="Gibbs R.A."/>
        </authorList>
    </citation>
    <scope>NUCLEOTIDE SEQUENCE</scope>
</reference>
<proteinExistence type="predicted"/>
<keyword evidence="1" id="KW-0472">Membrane</keyword>
<dbReference type="InParanoid" id="A0A7M7HQA6"/>
<feature type="transmembrane region" description="Helical" evidence="1">
    <location>
        <begin position="273"/>
        <end position="301"/>
    </location>
</feature>
<keyword evidence="1" id="KW-1133">Transmembrane helix</keyword>
<dbReference type="EnsemblMetazoa" id="XM_011679401">
    <property type="protein sequence ID" value="XP_011677703"/>
    <property type="gene ID" value="LOC105444744"/>
</dbReference>
<dbReference type="Proteomes" id="UP000007110">
    <property type="component" value="Unassembled WGS sequence"/>
</dbReference>
<dbReference type="KEGG" id="spu:105444744"/>
<keyword evidence="1" id="KW-0812">Transmembrane</keyword>
<dbReference type="OMA" id="IGRPYFL"/>
<sequence>MGRLSTCKCFCKPFIFCGTKSASLCRSQKWRKFLVAVFAVYFLTFCIVLPILCRDLPLTKYYSLGRDTSKQHRLLKAIDINGINADNAEKRLARMSKVATKQLYEESMRKGKLRFVIVVQTIPRLARPSPRYLTQLMVALHDILQDSGGVEETALFICNTKRPSTSVHKEAVALAEYFPMVQTSLGQELNPYEREKEDYLFCLREAQKLSSEYVILLQDDALPHTDFYTVLDHVLKHRVETQIHQGELHSDRDEWVWLKLNFPNSLAKYERNYYFALEWVAVGLIGASFFVFIMSFMLSFCCVMNTDKQKIEVLPQFLVGFAYCMLFTWLLGRPYVTLPLTLSKSFYKLGPGTSCCLPAVLYPQTQLQGIISFLEAVKLDSKNPLDFALDDYRAQSKLRQFLITPNLFSHIGVVSALHGRPNYRVAENYLFIVKNMKTPFSNWFTQD</sequence>
<reference evidence="2" key="2">
    <citation type="submission" date="2021-01" db="UniProtKB">
        <authorList>
            <consortium name="EnsemblMetazoa"/>
        </authorList>
    </citation>
    <scope>IDENTIFICATION</scope>
</reference>
<protein>
    <submittedName>
        <fullName evidence="2">Uncharacterized protein</fullName>
    </submittedName>
</protein>
<dbReference type="CTD" id="84302"/>
<dbReference type="FunCoup" id="A0A7M7HQA6">
    <property type="interactions" value="970"/>
</dbReference>
<dbReference type="GO" id="GO:0000139">
    <property type="term" value="C:Golgi membrane"/>
    <property type="evidence" value="ECO:0000318"/>
    <property type="project" value="GO_Central"/>
</dbReference>
<feature type="transmembrane region" description="Helical" evidence="1">
    <location>
        <begin position="313"/>
        <end position="332"/>
    </location>
</feature>
<name>A0A7M7HQA6_STRPU</name>
<evidence type="ECO:0000256" key="1">
    <source>
        <dbReference type="SAM" id="Phobius"/>
    </source>
</evidence>
<accession>A0A7M7HQA6</accession>
<dbReference type="OrthoDB" id="2016523at2759"/>
<evidence type="ECO:0000313" key="2">
    <source>
        <dbReference type="EnsemblMetazoa" id="XP_011677703"/>
    </source>
</evidence>
<dbReference type="PANTHER" id="PTHR31410:SF1">
    <property type="entry name" value="POST-GPI ATTACHMENT TO PROTEINS FACTOR 4"/>
    <property type="match status" value="1"/>
</dbReference>
<dbReference type="CDD" id="cd22190">
    <property type="entry name" value="PGAP4"/>
    <property type="match status" value="1"/>
</dbReference>
<dbReference type="GO" id="GO:0016757">
    <property type="term" value="F:glycosyltransferase activity"/>
    <property type="evidence" value="ECO:0000318"/>
    <property type="project" value="GO_Central"/>
</dbReference>
<dbReference type="AlphaFoldDB" id="A0A7M7HQA6"/>
<dbReference type="GeneID" id="105444744"/>
<feature type="transmembrane region" description="Helical" evidence="1">
    <location>
        <begin position="33"/>
        <end position="52"/>
    </location>
</feature>
<keyword evidence="3" id="KW-1185">Reference proteome</keyword>
<dbReference type="RefSeq" id="XP_011677703.2">
    <property type="nucleotide sequence ID" value="XM_011679401.2"/>
</dbReference>
<organism evidence="2 3">
    <name type="scientific">Strongylocentrotus purpuratus</name>
    <name type="common">Purple sea urchin</name>
    <dbReference type="NCBI Taxonomy" id="7668"/>
    <lineage>
        <taxon>Eukaryota</taxon>
        <taxon>Metazoa</taxon>
        <taxon>Echinodermata</taxon>
        <taxon>Eleutherozoa</taxon>
        <taxon>Echinozoa</taxon>
        <taxon>Echinoidea</taxon>
        <taxon>Euechinoidea</taxon>
        <taxon>Echinacea</taxon>
        <taxon>Camarodonta</taxon>
        <taxon>Echinidea</taxon>
        <taxon>Strongylocentrotidae</taxon>
        <taxon>Strongylocentrotus</taxon>
    </lineage>
</organism>
<dbReference type="InterPro" id="IPR029675">
    <property type="entry name" value="PGAP4"/>
</dbReference>
<dbReference type="GO" id="GO:0006506">
    <property type="term" value="P:GPI anchor biosynthetic process"/>
    <property type="evidence" value="ECO:0000318"/>
    <property type="project" value="GO_Central"/>
</dbReference>
<evidence type="ECO:0000313" key="3">
    <source>
        <dbReference type="Proteomes" id="UP000007110"/>
    </source>
</evidence>